<keyword evidence="8" id="KW-0675">Receptor</keyword>
<keyword evidence="9" id="KW-0325">Glycoprotein</keyword>
<dbReference type="InterPro" id="IPR009091">
    <property type="entry name" value="RCC1/BLIP-II"/>
</dbReference>
<dbReference type="EMBL" id="JBHTIF010000001">
    <property type="protein sequence ID" value="MFD0724674.1"/>
    <property type="molecule type" value="Genomic_DNA"/>
</dbReference>
<keyword evidence="4 13" id="KW-0732">Signal</keyword>
<organism evidence="14 15">
    <name type="scientific">Lysobacter brunescens</name>
    <dbReference type="NCBI Taxonomy" id="262323"/>
    <lineage>
        <taxon>Bacteria</taxon>
        <taxon>Pseudomonadati</taxon>
        <taxon>Pseudomonadota</taxon>
        <taxon>Gammaproteobacteria</taxon>
        <taxon>Lysobacterales</taxon>
        <taxon>Lysobacteraceae</taxon>
        <taxon>Lysobacter</taxon>
    </lineage>
</organism>
<gene>
    <name evidence="14" type="ORF">ACFQ0E_03580</name>
</gene>
<evidence type="ECO:0000313" key="15">
    <source>
        <dbReference type="Proteomes" id="UP001597110"/>
    </source>
</evidence>
<evidence type="ECO:0000256" key="7">
    <source>
        <dbReference type="ARBA" id="ARBA00023157"/>
    </source>
</evidence>
<evidence type="ECO:0000256" key="3">
    <source>
        <dbReference type="ARBA" id="ARBA00022692"/>
    </source>
</evidence>
<dbReference type="PANTHER" id="PTHR47460:SF1">
    <property type="entry name" value="SERINE_THREONINE-PROTEIN KINASE-LIKE PROTEIN ACR4"/>
    <property type="match status" value="1"/>
</dbReference>
<evidence type="ECO:0000256" key="13">
    <source>
        <dbReference type="SAM" id="SignalP"/>
    </source>
</evidence>
<protein>
    <recommendedName>
        <fullName evidence="2">non-specific serine/threonine protein kinase</fullName>
        <ecNumber evidence="2">2.7.11.1</ecNumber>
    </recommendedName>
</protein>
<comment type="catalytic activity">
    <reaction evidence="10">
        <text>L-threonyl-[protein] + ATP = O-phospho-L-threonyl-[protein] + ADP + H(+)</text>
        <dbReference type="Rhea" id="RHEA:46608"/>
        <dbReference type="Rhea" id="RHEA-COMP:11060"/>
        <dbReference type="Rhea" id="RHEA-COMP:11605"/>
        <dbReference type="ChEBI" id="CHEBI:15378"/>
        <dbReference type="ChEBI" id="CHEBI:30013"/>
        <dbReference type="ChEBI" id="CHEBI:30616"/>
        <dbReference type="ChEBI" id="CHEBI:61977"/>
        <dbReference type="ChEBI" id="CHEBI:456216"/>
        <dbReference type="EC" id="2.7.11.1"/>
    </reaction>
</comment>
<keyword evidence="3" id="KW-0812">Transmembrane</keyword>
<evidence type="ECO:0000256" key="5">
    <source>
        <dbReference type="ARBA" id="ARBA00022989"/>
    </source>
</evidence>
<keyword evidence="7" id="KW-1015">Disulfide bond</keyword>
<evidence type="ECO:0000256" key="2">
    <source>
        <dbReference type="ARBA" id="ARBA00012513"/>
    </source>
</evidence>
<name>A0ABW2Y7Z0_9GAMM</name>
<evidence type="ECO:0000256" key="6">
    <source>
        <dbReference type="ARBA" id="ARBA00023136"/>
    </source>
</evidence>
<comment type="catalytic activity">
    <reaction evidence="11">
        <text>L-seryl-[protein] + ATP = O-phospho-L-seryl-[protein] + ADP + H(+)</text>
        <dbReference type="Rhea" id="RHEA:17989"/>
        <dbReference type="Rhea" id="RHEA-COMP:9863"/>
        <dbReference type="Rhea" id="RHEA-COMP:11604"/>
        <dbReference type="ChEBI" id="CHEBI:15378"/>
        <dbReference type="ChEBI" id="CHEBI:29999"/>
        <dbReference type="ChEBI" id="CHEBI:30616"/>
        <dbReference type="ChEBI" id="CHEBI:83421"/>
        <dbReference type="ChEBI" id="CHEBI:456216"/>
        <dbReference type="EC" id="2.7.11.1"/>
    </reaction>
</comment>
<keyword evidence="5" id="KW-1133">Transmembrane helix</keyword>
<dbReference type="RefSeq" id="WP_386822325.1">
    <property type="nucleotide sequence ID" value="NZ_JBHTIF010000001.1"/>
</dbReference>
<dbReference type="Proteomes" id="UP001597110">
    <property type="component" value="Unassembled WGS sequence"/>
</dbReference>
<comment type="caution">
    <text evidence="14">The sequence shown here is derived from an EMBL/GenBank/DDBJ whole genome shotgun (WGS) entry which is preliminary data.</text>
</comment>
<proteinExistence type="predicted"/>
<feature type="region of interest" description="Disordered" evidence="12">
    <location>
        <begin position="1507"/>
        <end position="1541"/>
    </location>
</feature>
<dbReference type="Gene3D" id="2.130.10.30">
    <property type="entry name" value="Regulator of chromosome condensation 1/beta-lactamase-inhibitor protein II"/>
    <property type="match status" value="4"/>
</dbReference>
<evidence type="ECO:0000256" key="9">
    <source>
        <dbReference type="ARBA" id="ARBA00023180"/>
    </source>
</evidence>
<evidence type="ECO:0000256" key="8">
    <source>
        <dbReference type="ARBA" id="ARBA00023170"/>
    </source>
</evidence>
<keyword evidence="6" id="KW-0472">Membrane</keyword>
<evidence type="ECO:0000256" key="4">
    <source>
        <dbReference type="ARBA" id="ARBA00022729"/>
    </source>
</evidence>
<dbReference type="Pfam" id="PF13540">
    <property type="entry name" value="RCC1_2"/>
    <property type="match status" value="8"/>
</dbReference>
<reference evidence="15" key="1">
    <citation type="journal article" date="2019" name="Int. J. Syst. Evol. Microbiol.">
        <title>The Global Catalogue of Microorganisms (GCM) 10K type strain sequencing project: providing services to taxonomists for standard genome sequencing and annotation.</title>
        <authorList>
            <consortium name="The Broad Institute Genomics Platform"/>
            <consortium name="The Broad Institute Genome Sequencing Center for Infectious Disease"/>
            <person name="Wu L."/>
            <person name="Ma J."/>
        </authorList>
    </citation>
    <scope>NUCLEOTIDE SEQUENCE [LARGE SCALE GENOMIC DNA]</scope>
    <source>
        <strain evidence="15">CCUG 55585</strain>
    </source>
</reference>
<evidence type="ECO:0000256" key="12">
    <source>
        <dbReference type="SAM" id="MobiDB-lite"/>
    </source>
</evidence>
<keyword evidence="15" id="KW-1185">Reference proteome</keyword>
<feature type="signal peptide" evidence="13">
    <location>
        <begin position="1"/>
        <end position="24"/>
    </location>
</feature>
<evidence type="ECO:0000313" key="14">
    <source>
        <dbReference type="EMBL" id="MFD0724674.1"/>
    </source>
</evidence>
<evidence type="ECO:0000256" key="11">
    <source>
        <dbReference type="ARBA" id="ARBA00048679"/>
    </source>
</evidence>
<dbReference type="EC" id="2.7.11.1" evidence="2"/>
<feature type="chain" id="PRO_5045299873" description="non-specific serine/threonine protein kinase" evidence="13">
    <location>
        <begin position="25"/>
        <end position="1541"/>
    </location>
</feature>
<comment type="subcellular location">
    <subcellularLocation>
        <location evidence="1">Membrane</location>
        <topology evidence="1">Single-pass type I membrane protein</topology>
    </subcellularLocation>
</comment>
<dbReference type="SUPFAM" id="SSF50985">
    <property type="entry name" value="RCC1/BLIP-II"/>
    <property type="match status" value="2"/>
</dbReference>
<evidence type="ECO:0000256" key="10">
    <source>
        <dbReference type="ARBA" id="ARBA00047899"/>
    </source>
</evidence>
<dbReference type="PANTHER" id="PTHR47460">
    <property type="entry name" value="SERINE/THREONINE-PROTEIN KINASE-LIKE PROTEIN ACR4"/>
    <property type="match status" value="1"/>
</dbReference>
<accession>A0ABW2Y7Z0</accession>
<sequence length="1541" mass="160641">MMKQMLLAFAAMAVWLAAPLCAHAGRNAADAGLQLDASSDYSCALKENGDLRCWGLINGDNPEPPVGPHLSVSVGNDHVCAIRADGGLACWGGADAAPPAGVFRSVAVGSDGDCAIRDDGRVTCWGGGLAATAPLSGAYLSLDASGTRACAIDSKGELVCWESQGATSLGPPPAGRFLSVAIGAAHACALRSDGEATCWGDGTDGRTEAPAGMRFLSVTAGERHSCGVLVDGRLQCWGSDSEGQQLLPSGRFTALAAGRSHTCARGIKGAIACWGGGGSSGQLHPPQSEGAGSHALTLGGRGAAVCELTASGGQSDIDCSDGIGGLRPPALPFVDIRLGERSGCGILRDGTVRCWGELPERPLADRTGFHRITVGGAHGCALDENGSALCWGDNSDGQANPPTGHFIDIAAGDRFTCGLRGYSAVPVDSVVCWGAGAAVTDKPANSDLQGISASDGNVCAYKYYGAAICWGSAGQTIVPPATFNSRLNRVVVGARHACAWRDFSNIVCWGDNSAGQRHVPMSGGGPDLIAAGDTTCSTFLGTVQCWGAHARTLRAGIDFGPYGVPSLEAGERHTCTKRSGGTVRCWGEASAGKLDPPLDRMRAIGVGGHHACGINGVGRAQCWGDGEHDGNIAPAEDVRAIGLGFYNGCAILTHGAVSCWGWNANGQGTPPDGVFRIVASGLSHACGVRDDGTLACWGYDADGQASPPQGRYRAIDVGERHSCAIADTGELLCWGLGSEGQTDAPAGRFRALSVAAFHACAIRSDGGIACWGRNDQGQATPPTSGAYVSIATGFAHSCAVRDTGGRVCWGNNTLGQAPAFTMLPEALPPGRVGELYRVDLMYARNGDAYRPDAIWFEHVAGELPQSMHLLESGRLVGEFMPEDEGEHRFTLSVVDANGVEDRREYRLSVRPPDNTPPMVEPVVAGPVGNAHWYRGDVTVRWNVTDPESTITQAIGCDEEILSNDTARLDFICTATSAGGTTEHAVTVRRDTVAPDTVLTEVPPAQANYGIRDQRFAFETTAVHDLSGLAGFECETIHEDVSSGFSTCSSPFVLSAPLAPGEWQVRVRALDIAGNFEDMPATYTWRIQADVSPPVVRPLVDGVPTLASWYTSDVALDWEVSDSQTPVTGRIGCEPFVWREEGISPVQSCEATSGGGTGRAQVFLRKDSVPPVVVAAPTVPAGASGWHNNVVRVVHACTDATSGVSACPPSEIVTAEGMQVVQSTLLAMDYAGNAVRPSPIVLKIDLASPQLTWRISHPADINGWHRIPPVVEFICSDLVSGLASGACPEPVTVSSEGAQLLTRSVTDIAGLTSSVTMPFSVDLSPPTLAISRPDRVVLGSKPIASANASDLYSGVASQSCSAMDTSTIGRKSVTCTATDRVGHVATASATYDVVYGFTASSAPLSNPAQLHTIEAPRSVVFDWRVHDAAGNAITNAAVVSTDAVEIACPAGGMPLMAAPGGETDTIENFGDGRYRRNWWINYTGKVRCLRLSVTLDDGQARSAIVRVQPKRRVTGGPKPSELAPQRPKPLATPRIPGHLQKR</sequence>
<evidence type="ECO:0000256" key="1">
    <source>
        <dbReference type="ARBA" id="ARBA00004479"/>
    </source>
</evidence>